<protein>
    <submittedName>
        <fullName evidence="3">FecR protein</fullName>
    </submittedName>
</protein>
<keyword evidence="4" id="KW-1185">Reference proteome</keyword>
<dbReference type="Pfam" id="PF13385">
    <property type="entry name" value="Laminin_G_3"/>
    <property type="match status" value="1"/>
</dbReference>
<dbReference type="Proteomes" id="UP000319976">
    <property type="component" value="Chromosome"/>
</dbReference>
<dbReference type="OrthoDB" id="261210at2"/>
<evidence type="ECO:0000313" key="4">
    <source>
        <dbReference type="Proteomes" id="UP000319976"/>
    </source>
</evidence>
<dbReference type="EMBL" id="CP036316">
    <property type="protein sequence ID" value="QDT63579.1"/>
    <property type="molecule type" value="Genomic_DNA"/>
</dbReference>
<evidence type="ECO:0000256" key="1">
    <source>
        <dbReference type="SAM" id="Phobius"/>
    </source>
</evidence>
<reference evidence="3 4" key="1">
    <citation type="submission" date="2019-02" db="EMBL/GenBank/DDBJ databases">
        <title>Deep-cultivation of Planctomycetes and their phenomic and genomic characterization uncovers novel biology.</title>
        <authorList>
            <person name="Wiegand S."/>
            <person name="Jogler M."/>
            <person name="Boedeker C."/>
            <person name="Pinto D."/>
            <person name="Vollmers J."/>
            <person name="Rivas-Marin E."/>
            <person name="Kohn T."/>
            <person name="Peeters S.H."/>
            <person name="Heuer A."/>
            <person name="Rast P."/>
            <person name="Oberbeckmann S."/>
            <person name="Bunk B."/>
            <person name="Jeske O."/>
            <person name="Meyerdierks A."/>
            <person name="Storesund J.E."/>
            <person name="Kallscheuer N."/>
            <person name="Luecker S."/>
            <person name="Lage O.M."/>
            <person name="Pohl T."/>
            <person name="Merkel B.J."/>
            <person name="Hornburger P."/>
            <person name="Mueller R.-W."/>
            <person name="Bruemmer F."/>
            <person name="Labrenz M."/>
            <person name="Spormann A.M."/>
            <person name="Op den Camp H."/>
            <person name="Overmann J."/>
            <person name="Amann R."/>
            <person name="Jetten M.S.M."/>
            <person name="Mascher T."/>
            <person name="Medema M.H."/>
            <person name="Devos D.P."/>
            <person name="Kaster A.-K."/>
            <person name="Ovreas L."/>
            <person name="Rohde M."/>
            <person name="Galperin M.Y."/>
            <person name="Jogler C."/>
        </authorList>
    </citation>
    <scope>NUCLEOTIDE SEQUENCE [LARGE SCALE GENOMIC DNA]</scope>
    <source>
        <strain evidence="3 4">V22</strain>
    </source>
</reference>
<dbReference type="PANTHER" id="PTHR30273">
    <property type="entry name" value="PERIPLASMIC SIGNAL SENSOR AND SIGMA FACTOR ACTIVATOR FECR-RELATED"/>
    <property type="match status" value="1"/>
</dbReference>
<keyword evidence="1" id="KW-0812">Transmembrane</keyword>
<gene>
    <name evidence="3" type="ORF">V22_08030</name>
</gene>
<dbReference type="KEGG" id="chya:V22_08030"/>
<organism evidence="3 4">
    <name type="scientific">Calycomorphotria hydatis</name>
    <dbReference type="NCBI Taxonomy" id="2528027"/>
    <lineage>
        <taxon>Bacteria</taxon>
        <taxon>Pseudomonadati</taxon>
        <taxon>Planctomycetota</taxon>
        <taxon>Planctomycetia</taxon>
        <taxon>Planctomycetales</taxon>
        <taxon>Planctomycetaceae</taxon>
        <taxon>Calycomorphotria</taxon>
    </lineage>
</organism>
<dbReference type="RefSeq" id="WP_145260009.1">
    <property type="nucleotide sequence ID" value="NZ_CP036316.1"/>
</dbReference>
<feature type="transmembrane region" description="Helical" evidence="1">
    <location>
        <begin position="95"/>
        <end position="115"/>
    </location>
</feature>
<keyword evidence="1" id="KW-1133">Transmembrane helix</keyword>
<dbReference type="SUPFAM" id="SSF49899">
    <property type="entry name" value="Concanavalin A-like lectins/glucanases"/>
    <property type="match status" value="1"/>
</dbReference>
<sequence>MPENSQCFDRERLFELANSILNDEVDTEDWQQLEAILSADPASRREYMKYRLLHAQLAMTQTALDELPIHTGEADSASLQVSPVRSILATGTNRVSAVVIGGLAVVTALTLMIWLSGEHAGKQLAPKPLEQGLTAEDQESGYDNRLLPVTTVAYLLDSSNQGGLLRHSIKPTTLSPSSGDTYLSTLSGANVCIQGPALFGLGRASEGALFQGTVRARVDNSDAKFAVETADLRIVDLGTEFQVSVIEDGTVEVHVLDGEVEIQSRVRLPLLYWNFDDTSEAPIDAVHGLKLVAGQHTESTDGIVGSGAYHFNNDRSSCLMVEGGQGNTVGSGLFAVSSGVTIEAMFISQWSGDVRDYDEIFRKEDGQHRIILCFQNDNIGFDVPDVAPGPCLSFGLHLEGLGYSELDMPLDGLEGRPELSDLTDGRPHHVAATYDSYSGHKRIFIDGQLCFEHKFPRGSLILNGGPAPASIGNISCFREPFNGVIDEVAYYDFALSLDEVRQHYENALVGENYFRTDAKQLTFARWQEVIRISEGEKERFFQTTRLPVDLPSE</sequence>
<accession>A0A517T5C5</accession>
<dbReference type="Gene3D" id="2.60.120.200">
    <property type="match status" value="1"/>
</dbReference>
<dbReference type="InterPro" id="IPR006860">
    <property type="entry name" value="FecR"/>
</dbReference>
<dbReference type="Gene3D" id="2.60.120.1440">
    <property type="match status" value="1"/>
</dbReference>
<dbReference type="InterPro" id="IPR012373">
    <property type="entry name" value="Ferrdict_sens_TM"/>
</dbReference>
<dbReference type="AlphaFoldDB" id="A0A517T5C5"/>
<name>A0A517T5C5_9PLAN</name>
<dbReference type="Pfam" id="PF04773">
    <property type="entry name" value="FecR"/>
    <property type="match status" value="1"/>
</dbReference>
<dbReference type="GO" id="GO:0016989">
    <property type="term" value="F:sigma factor antagonist activity"/>
    <property type="evidence" value="ECO:0007669"/>
    <property type="project" value="TreeGrafter"/>
</dbReference>
<evidence type="ECO:0000313" key="3">
    <source>
        <dbReference type="EMBL" id="QDT63579.1"/>
    </source>
</evidence>
<dbReference type="InterPro" id="IPR013320">
    <property type="entry name" value="ConA-like_dom_sf"/>
</dbReference>
<feature type="domain" description="FecR protein" evidence="2">
    <location>
        <begin position="208"/>
        <end position="261"/>
    </location>
</feature>
<dbReference type="PANTHER" id="PTHR30273:SF2">
    <property type="entry name" value="PROTEIN FECR"/>
    <property type="match status" value="1"/>
</dbReference>
<keyword evidence="1" id="KW-0472">Membrane</keyword>
<proteinExistence type="predicted"/>
<evidence type="ECO:0000259" key="2">
    <source>
        <dbReference type="Pfam" id="PF04773"/>
    </source>
</evidence>